<dbReference type="GO" id="GO:0005829">
    <property type="term" value="C:cytosol"/>
    <property type="evidence" value="ECO:0007669"/>
    <property type="project" value="TreeGrafter"/>
</dbReference>
<keyword evidence="15" id="KW-1185">Reference proteome</keyword>
<dbReference type="InterPro" id="IPR004529">
    <property type="entry name" value="Phe-tRNA-synth_IIc_asu"/>
</dbReference>
<evidence type="ECO:0000313" key="14">
    <source>
        <dbReference type="EMBL" id="KAJ1648588.1"/>
    </source>
</evidence>
<evidence type="ECO:0000256" key="4">
    <source>
        <dbReference type="ARBA" id="ARBA00022490"/>
    </source>
</evidence>
<dbReference type="GO" id="GO:0004826">
    <property type="term" value="F:phenylalanine-tRNA ligase activity"/>
    <property type="evidence" value="ECO:0007669"/>
    <property type="project" value="UniProtKB-EC"/>
</dbReference>
<dbReference type="NCBIfam" id="TIGR00468">
    <property type="entry name" value="pheS"/>
    <property type="match status" value="1"/>
</dbReference>
<dbReference type="PROSITE" id="PS50862">
    <property type="entry name" value="AA_TRNA_LIGASE_II"/>
    <property type="match status" value="1"/>
</dbReference>
<comment type="caution">
    <text evidence="14">The sequence shown here is derived from an EMBL/GenBank/DDBJ whole genome shotgun (WGS) entry which is preliminary data.</text>
</comment>
<keyword evidence="8" id="KW-0067">ATP-binding</keyword>
<keyword evidence="9" id="KW-0460">Magnesium</keyword>
<keyword evidence="4" id="KW-0963">Cytoplasm</keyword>
<keyword evidence="10" id="KW-0648">Protein biosynthesis</keyword>
<evidence type="ECO:0000256" key="6">
    <source>
        <dbReference type="ARBA" id="ARBA00022723"/>
    </source>
</evidence>
<evidence type="ECO:0000256" key="8">
    <source>
        <dbReference type="ARBA" id="ARBA00022840"/>
    </source>
</evidence>
<protein>
    <recommendedName>
        <fullName evidence="3">phenylalanine--tRNA ligase</fullName>
        <ecNumber evidence="3">6.1.1.20</ecNumber>
    </recommendedName>
    <alternativeName>
        <fullName evidence="12">Phenylalanyl-tRNA synthetase alpha subunit</fullName>
    </alternativeName>
</protein>
<dbReference type="PANTHER" id="PTHR11538:SF40">
    <property type="entry name" value="PHENYLALANINE--TRNA LIGASE ALPHA SUBUNIT"/>
    <property type="match status" value="1"/>
</dbReference>
<dbReference type="GO" id="GO:0046872">
    <property type="term" value="F:metal ion binding"/>
    <property type="evidence" value="ECO:0007669"/>
    <property type="project" value="UniProtKB-KW"/>
</dbReference>
<dbReference type="Proteomes" id="UP001145021">
    <property type="component" value="Unassembled WGS sequence"/>
</dbReference>
<dbReference type="InterPro" id="IPR040725">
    <property type="entry name" value="PheRS_DBD3"/>
</dbReference>
<dbReference type="InterPro" id="IPR002319">
    <property type="entry name" value="Phenylalanyl-tRNA_Synthase"/>
</dbReference>
<sequence>MSEDLKLSILNKLAADSLIPDTKTAFANVSSETILGALKSLESQEKVTYETITSEVSSIEPEGLDQLKNGSYEARIFNAIPAGEQGISIAELNAKFGKMANLGMGKGFQNKWIKKSGANVVRLVDSIVDQIKADLQTVEATGGNPDVEVIKSLKKRAGLIKQSKTLSYKVSKGANFSTELKKQATDLTVEMLQSGAWKSSEFKKFNFDSLGINPNGGHLHPLMKVREEFRQIFFEMGFEEMPTNNFVDSSFWNFDALFVPQQHAARDLQDTFYLINPATTDELPDFWETVKDVHEKGGYGSIGYRYTWSTEEAKRLVLRTHTTAVSSHVLHKLAQEPYRPAKFFSIDRVYRNEEVDATHLAEFHQVEGVIADKNMSLGSLIAFLDIFFKKMGITNLRFKPTYNPYTEPSMEIFSWHDGFKKWVEIGNSGMFRPEMLRSLGLEEGVQVAGFGLSLERPTMIKYGVDNIRALVGHKVDLGMVQTNPACRLDKKMGKEVFQNKMIESGN</sequence>
<dbReference type="Gene3D" id="3.30.930.10">
    <property type="entry name" value="Bira Bifunctional Protein, Domain 2"/>
    <property type="match status" value="1"/>
</dbReference>
<name>A0A9W8CMN4_9FUNG</name>
<evidence type="ECO:0000256" key="10">
    <source>
        <dbReference type="ARBA" id="ARBA00022917"/>
    </source>
</evidence>
<evidence type="ECO:0000259" key="13">
    <source>
        <dbReference type="PROSITE" id="PS50862"/>
    </source>
</evidence>
<comment type="subcellular location">
    <subcellularLocation>
        <location evidence="1">Cytoplasm</location>
    </subcellularLocation>
</comment>
<dbReference type="Gene3D" id="1.10.10.2330">
    <property type="match status" value="1"/>
</dbReference>
<keyword evidence="7" id="KW-0547">Nucleotide-binding</keyword>
<organism evidence="14 15">
    <name type="scientific">Coemansia asiatica</name>
    <dbReference type="NCBI Taxonomy" id="1052880"/>
    <lineage>
        <taxon>Eukaryota</taxon>
        <taxon>Fungi</taxon>
        <taxon>Fungi incertae sedis</taxon>
        <taxon>Zoopagomycota</taxon>
        <taxon>Kickxellomycotina</taxon>
        <taxon>Kickxellomycetes</taxon>
        <taxon>Kickxellales</taxon>
        <taxon>Kickxellaceae</taxon>
        <taxon>Coemansia</taxon>
    </lineage>
</organism>
<evidence type="ECO:0000256" key="11">
    <source>
        <dbReference type="ARBA" id="ARBA00023146"/>
    </source>
</evidence>
<dbReference type="EC" id="6.1.1.20" evidence="3"/>
<dbReference type="GO" id="GO:0009328">
    <property type="term" value="C:phenylalanine-tRNA ligase complex"/>
    <property type="evidence" value="ECO:0007669"/>
    <property type="project" value="TreeGrafter"/>
</dbReference>
<evidence type="ECO:0000256" key="9">
    <source>
        <dbReference type="ARBA" id="ARBA00022842"/>
    </source>
</evidence>
<dbReference type="EMBL" id="JANBOH010000003">
    <property type="protein sequence ID" value="KAJ1648588.1"/>
    <property type="molecule type" value="Genomic_DNA"/>
</dbReference>
<dbReference type="Pfam" id="PF01409">
    <property type="entry name" value="tRNA-synt_2d"/>
    <property type="match status" value="1"/>
</dbReference>
<dbReference type="NCBIfam" id="NF003210">
    <property type="entry name" value="PRK04172.1"/>
    <property type="match status" value="1"/>
</dbReference>
<keyword evidence="5 14" id="KW-0436">Ligase</keyword>
<dbReference type="PANTHER" id="PTHR11538">
    <property type="entry name" value="PHENYLALANYL-TRNA SYNTHETASE"/>
    <property type="match status" value="1"/>
</dbReference>
<dbReference type="InterPro" id="IPR045864">
    <property type="entry name" value="aa-tRNA-synth_II/BPL/LPL"/>
</dbReference>
<dbReference type="Pfam" id="PF18553">
    <property type="entry name" value="PheRS_DBD3"/>
    <property type="match status" value="1"/>
</dbReference>
<dbReference type="SUPFAM" id="SSF55681">
    <property type="entry name" value="Class II aaRS and biotin synthetases"/>
    <property type="match status" value="1"/>
</dbReference>
<evidence type="ECO:0000256" key="7">
    <source>
        <dbReference type="ARBA" id="ARBA00022741"/>
    </source>
</evidence>
<dbReference type="AlphaFoldDB" id="A0A9W8CMN4"/>
<reference evidence="14" key="1">
    <citation type="submission" date="2022-07" db="EMBL/GenBank/DDBJ databases">
        <title>Phylogenomic reconstructions and comparative analyses of Kickxellomycotina fungi.</title>
        <authorList>
            <person name="Reynolds N.K."/>
            <person name="Stajich J.E."/>
            <person name="Barry K."/>
            <person name="Grigoriev I.V."/>
            <person name="Crous P."/>
            <person name="Smith M.E."/>
        </authorList>
    </citation>
    <scope>NUCLEOTIDE SEQUENCE</scope>
    <source>
        <strain evidence="14">NBRC 105413</strain>
    </source>
</reference>
<dbReference type="GO" id="GO:0005524">
    <property type="term" value="F:ATP binding"/>
    <property type="evidence" value="ECO:0007669"/>
    <property type="project" value="UniProtKB-KW"/>
</dbReference>
<keyword evidence="6" id="KW-0479">Metal-binding</keyword>
<evidence type="ECO:0000256" key="12">
    <source>
        <dbReference type="ARBA" id="ARBA00030612"/>
    </source>
</evidence>
<feature type="domain" description="Aminoacyl-transfer RNA synthetases class-II family profile" evidence="13">
    <location>
        <begin position="224"/>
        <end position="484"/>
    </location>
</feature>
<gene>
    <name evidence="14" type="primary">FRS2</name>
    <name evidence="14" type="ORF">LPJ64_000170</name>
</gene>
<proteinExistence type="inferred from homology"/>
<dbReference type="InterPro" id="IPR006195">
    <property type="entry name" value="aa-tRNA-synth_II"/>
</dbReference>
<dbReference type="GO" id="GO:0000049">
    <property type="term" value="F:tRNA binding"/>
    <property type="evidence" value="ECO:0007669"/>
    <property type="project" value="InterPro"/>
</dbReference>
<evidence type="ECO:0000256" key="3">
    <source>
        <dbReference type="ARBA" id="ARBA00012814"/>
    </source>
</evidence>
<dbReference type="Gene3D" id="3.30.1370.240">
    <property type="match status" value="1"/>
</dbReference>
<evidence type="ECO:0000313" key="15">
    <source>
        <dbReference type="Proteomes" id="UP001145021"/>
    </source>
</evidence>
<dbReference type="CDD" id="cd00496">
    <property type="entry name" value="PheRS_alpha_core"/>
    <property type="match status" value="1"/>
</dbReference>
<evidence type="ECO:0000256" key="2">
    <source>
        <dbReference type="ARBA" id="ARBA00006703"/>
    </source>
</evidence>
<comment type="similarity">
    <text evidence="2">Belongs to the class-II aminoacyl-tRNA synthetase family. Phe-tRNA synthetase alpha subunit type 2 subfamily.</text>
</comment>
<evidence type="ECO:0000256" key="5">
    <source>
        <dbReference type="ARBA" id="ARBA00022598"/>
    </source>
</evidence>
<dbReference type="FunFam" id="3.30.930.10:FF:000028">
    <property type="entry name" value="Phenylalanyl-tRNA synthetase alpha chain"/>
    <property type="match status" value="1"/>
</dbReference>
<accession>A0A9W8CMN4</accession>
<keyword evidence="11" id="KW-0030">Aminoacyl-tRNA synthetase</keyword>
<dbReference type="Gene3D" id="1.10.10.2320">
    <property type="match status" value="1"/>
</dbReference>
<dbReference type="GO" id="GO:0006432">
    <property type="term" value="P:phenylalanyl-tRNA aminoacylation"/>
    <property type="evidence" value="ECO:0007669"/>
    <property type="project" value="InterPro"/>
</dbReference>
<evidence type="ECO:0000256" key="1">
    <source>
        <dbReference type="ARBA" id="ARBA00004496"/>
    </source>
</evidence>